<dbReference type="PANTHER" id="PTHR44196:SF1">
    <property type="entry name" value="DEHYDROGENASE_REDUCTASE SDR FAMILY MEMBER 7B"/>
    <property type="match status" value="1"/>
</dbReference>
<keyword evidence="6" id="KW-1185">Reference proteome</keyword>
<dbReference type="GO" id="GO:0016491">
    <property type="term" value="F:oxidoreductase activity"/>
    <property type="evidence" value="ECO:0007669"/>
    <property type="project" value="UniProtKB-KW"/>
</dbReference>
<dbReference type="Proteomes" id="UP000540787">
    <property type="component" value="Unassembled WGS sequence"/>
</dbReference>
<dbReference type="PROSITE" id="PS00061">
    <property type="entry name" value="ADH_SHORT"/>
    <property type="match status" value="1"/>
</dbReference>
<reference evidence="5 6" key="1">
    <citation type="submission" date="2020-08" db="EMBL/GenBank/DDBJ databases">
        <title>The Agave Microbiome: Exploring the role of microbial communities in plant adaptations to desert environments.</title>
        <authorList>
            <person name="Partida-Martinez L.P."/>
        </authorList>
    </citation>
    <scope>NUCLEOTIDE SEQUENCE [LARGE SCALE GENOMIC DNA]</scope>
    <source>
        <strain evidence="5 6">AT3.2</strain>
    </source>
</reference>
<dbReference type="InterPro" id="IPR002347">
    <property type="entry name" value="SDR_fam"/>
</dbReference>
<dbReference type="EMBL" id="JACHBX010000001">
    <property type="protein sequence ID" value="MBB6133438.1"/>
    <property type="molecule type" value="Genomic_DNA"/>
</dbReference>
<dbReference type="PANTHER" id="PTHR44196">
    <property type="entry name" value="DEHYDROGENASE/REDUCTASE SDR FAMILY MEMBER 7B"/>
    <property type="match status" value="1"/>
</dbReference>
<comment type="caution">
    <text evidence="5">The sequence shown here is derived from an EMBL/GenBank/DDBJ whole genome shotgun (WGS) entry which is preliminary data.</text>
</comment>
<dbReference type="AlphaFoldDB" id="A0A7X0CDI5"/>
<protein>
    <submittedName>
        <fullName evidence="5">Short-subunit dehydrogenase</fullName>
    </submittedName>
</protein>
<dbReference type="PRINTS" id="PR00080">
    <property type="entry name" value="SDRFAMILY"/>
</dbReference>
<dbReference type="GO" id="GO:0016020">
    <property type="term" value="C:membrane"/>
    <property type="evidence" value="ECO:0007669"/>
    <property type="project" value="TreeGrafter"/>
</dbReference>
<evidence type="ECO:0000313" key="5">
    <source>
        <dbReference type="EMBL" id="MBB6133438.1"/>
    </source>
</evidence>
<name>A0A7X0CDI5_9BURK</name>
<accession>A0A7X0CDI5</accession>
<keyword evidence="2" id="KW-0560">Oxidoreductase</keyword>
<dbReference type="PRINTS" id="PR00081">
    <property type="entry name" value="GDHRDH"/>
</dbReference>
<dbReference type="InterPro" id="IPR020904">
    <property type="entry name" value="Sc_DH/Rdtase_CS"/>
</dbReference>
<evidence type="ECO:0000313" key="6">
    <source>
        <dbReference type="Proteomes" id="UP000540787"/>
    </source>
</evidence>
<proteinExistence type="inferred from homology"/>
<dbReference type="SUPFAM" id="SSF51735">
    <property type="entry name" value="NAD(P)-binding Rossmann-fold domains"/>
    <property type="match status" value="1"/>
</dbReference>
<dbReference type="Pfam" id="PF00106">
    <property type="entry name" value="adh_short"/>
    <property type="match status" value="1"/>
</dbReference>
<organism evidence="5 6">
    <name type="scientific">Massilia aurea</name>
    <dbReference type="NCBI Taxonomy" id="373040"/>
    <lineage>
        <taxon>Bacteria</taxon>
        <taxon>Pseudomonadati</taxon>
        <taxon>Pseudomonadota</taxon>
        <taxon>Betaproteobacteria</taxon>
        <taxon>Burkholderiales</taxon>
        <taxon>Oxalobacteraceae</taxon>
        <taxon>Telluria group</taxon>
        <taxon>Massilia</taxon>
    </lineage>
</organism>
<evidence type="ECO:0000259" key="4">
    <source>
        <dbReference type="SMART" id="SM00822"/>
    </source>
</evidence>
<dbReference type="NCBIfam" id="NF006565">
    <property type="entry name" value="PRK09072.1"/>
    <property type="match status" value="1"/>
</dbReference>
<evidence type="ECO:0000256" key="3">
    <source>
        <dbReference type="RuleBase" id="RU000363"/>
    </source>
</evidence>
<evidence type="ECO:0000256" key="2">
    <source>
        <dbReference type="ARBA" id="ARBA00023002"/>
    </source>
</evidence>
<dbReference type="InterPro" id="IPR057326">
    <property type="entry name" value="KR_dom"/>
</dbReference>
<dbReference type="RefSeq" id="WP_183552866.1">
    <property type="nucleotide sequence ID" value="NZ_JACHBX010000001.1"/>
</dbReference>
<sequence>MAHMKWRLVLTGASGGIGQALAVALAPYCTSMVLVGRNRGVLETLRARLGPHLVRIVVGDATQAATLDAVVAAANELGGVNLLINNAGINDFHAFQSQDPAALRNLLEVNLLAPMLLTQRLLPQLRNATSAQVINVGSLFGYLGYPGFAGYCASKAGLRGFTQALRRELADTGVEVRHFIPRATRTPINAGPVEAMNAEMGVALDEPADVARQLCAFIEGSAWEHKPGLKEALLVLLNHLLPGLPDRAIRGQLPVIRKHMPAPVRRAQPRSS</sequence>
<comment type="similarity">
    <text evidence="1 3">Belongs to the short-chain dehydrogenases/reductases (SDR) family.</text>
</comment>
<dbReference type="SMART" id="SM00822">
    <property type="entry name" value="PKS_KR"/>
    <property type="match status" value="1"/>
</dbReference>
<dbReference type="Gene3D" id="3.40.50.720">
    <property type="entry name" value="NAD(P)-binding Rossmann-like Domain"/>
    <property type="match status" value="1"/>
</dbReference>
<gene>
    <name evidence="5" type="ORF">HD842_001549</name>
</gene>
<feature type="domain" description="Ketoreductase" evidence="4">
    <location>
        <begin position="6"/>
        <end position="179"/>
    </location>
</feature>
<evidence type="ECO:0000256" key="1">
    <source>
        <dbReference type="ARBA" id="ARBA00006484"/>
    </source>
</evidence>
<dbReference type="InterPro" id="IPR036291">
    <property type="entry name" value="NAD(P)-bd_dom_sf"/>
</dbReference>